<dbReference type="GO" id="GO:0001522">
    <property type="term" value="P:pseudouridine synthesis"/>
    <property type="evidence" value="ECO:0007669"/>
    <property type="project" value="InterPro"/>
</dbReference>
<protein>
    <recommendedName>
        <fullName evidence="2">RNA pseudouridylate synthase</fullName>
    </recommendedName>
    <alternativeName>
        <fullName evidence="3">RNA-uridine isomerase</fullName>
    </alternativeName>
</protein>
<comment type="catalytic activity">
    <reaction evidence="1">
        <text>a uridine in RNA = a pseudouridine in RNA</text>
        <dbReference type="Rhea" id="RHEA:48348"/>
        <dbReference type="Rhea" id="RHEA-COMP:12068"/>
        <dbReference type="Rhea" id="RHEA-COMP:12069"/>
        <dbReference type="ChEBI" id="CHEBI:65314"/>
        <dbReference type="ChEBI" id="CHEBI:65315"/>
    </reaction>
</comment>
<dbReference type="SUPFAM" id="SSF55120">
    <property type="entry name" value="Pseudouridine synthase"/>
    <property type="match status" value="1"/>
</dbReference>
<dbReference type="CDD" id="cd02869">
    <property type="entry name" value="PseudoU_synth_RluA_like"/>
    <property type="match status" value="1"/>
</dbReference>
<gene>
    <name evidence="5" type="ORF">EDC19_1454</name>
</gene>
<dbReference type="GO" id="GO:0006396">
    <property type="term" value="P:RNA processing"/>
    <property type="evidence" value="ECO:0007669"/>
    <property type="project" value="UniProtKB-ARBA"/>
</dbReference>
<dbReference type="Proteomes" id="UP000294545">
    <property type="component" value="Unassembled WGS sequence"/>
</dbReference>
<accession>A0A4R1MTH2</accession>
<proteinExistence type="predicted"/>
<dbReference type="GO" id="GO:0140098">
    <property type="term" value="F:catalytic activity, acting on RNA"/>
    <property type="evidence" value="ECO:0007669"/>
    <property type="project" value="UniProtKB-ARBA"/>
</dbReference>
<dbReference type="InterPro" id="IPR006145">
    <property type="entry name" value="PsdUridine_synth_RsuA/RluA"/>
</dbReference>
<sequence>MDFEILFEDQHVIVVTKPPKVPSQKDKTNDMDLLSMIKEYLKKQYTIKEPYVALMHRLDRPVGGAMVYSKTKYASKSLSEQIQQRKISKQYVGVVCNRPEEEKGTLKDYLIKDGGKNVSKVVKGKKGNAKEAILEYKVLKTHEDDEKVLALVEFNLITGRHHQIRVQTANAGWPLWGDTKYNKIFSNNKEWTQIALWAKTLSFYHPKTKKLMSFESQLPKEYPFSIFNEKGRR</sequence>
<evidence type="ECO:0000313" key="5">
    <source>
        <dbReference type="EMBL" id="TCK93263.1"/>
    </source>
</evidence>
<dbReference type="GO" id="GO:0003723">
    <property type="term" value="F:RNA binding"/>
    <property type="evidence" value="ECO:0007669"/>
    <property type="project" value="InterPro"/>
</dbReference>
<dbReference type="RefSeq" id="WP_132282176.1">
    <property type="nucleotide sequence ID" value="NZ_SMGQ01000012.1"/>
</dbReference>
<reference evidence="5 6" key="1">
    <citation type="submission" date="2019-03" db="EMBL/GenBank/DDBJ databases">
        <title>Genomic Encyclopedia of Type Strains, Phase IV (KMG-IV): sequencing the most valuable type-strain genomes for metagenomic binning, comparative biology and taxonomic classification.</title>
        <authorList>
            <person name="Goeker M."/>
        </authorList>
    </citation>
    <scope>NUCLEOTIDE SEQUENCE [LARGE SCALE GENOMIC DNA]</scope>
    <source>
        <strain evidence="5 6">DSM 24176</strain>
    </source>
</reference>
<dbReference type="GO" id="GO:0009982">
    <property type="term" value="F:pseudouridine synthase activity"/>
    <property type="evidence" value="ECO:0007669"/>
    <property type="project" value="InterPro"/>
</dbReference>
<evidence type="ECO:0000256" key="3">
    <source>
        <dbReference type="ARBA" id="ARBA00033164"/>
    </source>
</evidence>
<evidence type="ECO:0000259" key="4">
    <source>
        <dbReference type="Pfam" id="PF00849"/>
    </source>
</evidence>
<dbReference type="AlphaFoldDB" id="A0A4R1MTH2"/>
<keyword evidence="6" id="KW-1185">Reference proteome</keyword>
<evidence type="ECO:0000256" key="1">
    <source>
        <dbReference type="ARBA" id="ARBA00000073"/>
    </source>
</evidence>
<organism evidence="5 6">
    <name type="scientific">Natranaerovirga hydrolytica</name>
    <dbReference type="NCBI Taxonomy" id="680378"/>
    <lineage>
        <taxon>Bacteria</taxon>
        <taxon>Bacillati</taxon>
        <taxon>Bacillota</taxon>
        <taxon>Clostridia</taxon>
        <taxon>Lachnospirales</taxon>
        <taxon>Natranaerovirgaceae</taxon>
        <taxon>Natranaerovirga</taxon>
    </lineage>
</organism>
<evidence type="ECO:0000256" key="2">
    <source>
        <dbReference type="ARBA" id="ARBA00031870"/>
    </source>
</evidence>
<dbReference type="PANTHER" id="PTHR21600">
    <property type="entry name" value="MITOCHONDRIAL RNA PSEUDOURIDINE SYNTHASE"/>
    <property type="match status" value="1"/>
</dbReference>
<feature type="domain" description="Pseudouridine synthase RsuA/RluA-like" evidence="4">
    <location>
        <begin position="11"/>
        <end position="169"/>
    </location>
</feature>
<dbReference type="InterPro" id="IPR050188">
    <property type="entry name" value="RluA_PseudoU_synthase"/>
</dbReference>
<dbReference type="EMBL" id="SMGQ01000012">
    <property type="protein sequence ID" value="TCK93263.1"/>
    <property type="molecule type" value="Genomic_DNA"/>
</dbReference>
<evidence type="ECO:0000313" key="6">
    <source>
        <dbReference type="Proteomes" id="UP000294545"/>
    </source>
</evidence>
<dbReference type="InterPro" id="IPR020103">
    <property type="entry name" value="PsdUridine_synth_cat_dom_sf"/>
</dbReference>
<dbReference type="Pfam" id="PF00849">
    <property type="entry name" value="PseudoU_synth_2"/>
    <property type="match status" value="1"/>
</dbReference>
<dbReference type="Gene3D" id="3.30.2350.10">
    <property type="entry name" value="Pseudouridine synthase"/>
    <property type="match status" value="1"/>
</dbReference>
<comment type="caution">
    <text evidence="5">The sequence shown here is derived from an EMBL/GenBank/DDBJ whole genome shotgun (WGS) entry which is preliminary data.</text>
</comment>
<dbReference type="OrthoDB" id="9773999at2"/>
<name>A0A4R1MTH2_9FIRM</name>